<evidence type="ECO:0000256" key="2">
    <source>
        <dbReference type="ARBA" id="ARBA00022549"/>
    </source>
</evidence>
<comment type="similarity">
    <text evidence="1">Belongs to the CpcE/RpcE/PecE family.</text>
</comment>
<dbReference type="RefSeq" id="WP_039715255.1">
    <property type="nucleotide sequence ID" value="NZ_JTJC03000001.1"/>
</dbReference>
<evidence type="ECO:0008006" key="7">
    <source>
        <dbReference type="Google" id="ProtNLM"/>
    </source>
</evidence>
<reference evidence="5 6" key="1">
    <citation type="journal article" date="2015" name="Genome Announc.">
        <title>Draft Genome Sequence of the Terrestrial Cyanobacterium Scytonema millei VB511283, Isolated from Eastern India.</title>
        <authorList>
            <person name="Sen D."/>
            <person name="Chandrababunaidu M.M."/>
            <person name="Singh D."/>
            <person name="Sanghi N."/>
            <person name="Ghorai A."/>
            <person name="Mishra G.P."/>
            <person name="Madduluri M."/>
            <person name="Adhikary S.P."/>
            <person name="Tripathy S."/>
        </authorList>
    </citation>
    <scope>NUCLEOTIDE SEQUENCE [LARGE SCALE GENOMIC DNA]</scope>
    <source>
        <strain evidence="5 6">VB511283</strain>
    </source>
</reference>
<dbReference type="InterPro" id="IPR011989">
    <property type="entry name" value="ARM-like"/>
</dbReference>
<proteinExistence type="inferred from homology"/>
<evidence type="ECO:0000256" key="3">
    <source>
        <dbReference type="ARBA" id="ARBA00022738"/>
    </source>
</evidence>
<dbReference type="GO" id="GO:0016829">
    <property type="term" value="F:lyase activity"/>
    <property type="evidence" value="ECO:0007669"/>
    <property type="project" value="UniProtKB-KW"/>
</dbReference>
<dbReference type="OrthoDB" id="292843at2"/>
<evidence type="ECO:0000313" key="5">
    <source>
        <dbReference type="EMBL" id="NHC33747.1"/>
    </source>
</evidence>
<dbReference type="Gene3D" id="1.25.10.10">
    <property type="entry name" value="Leucine-rich Repeat Variant"/>
    <property type="match status" value="1"/>
</dbReference>
<dbReference type="Proteomes" id="UP000031532">
    <property type="component" value="Unassembled WGS sequence"/>
</dbReference>
<evidence type="ECO:0000313" key="6">
    <source>
        <dbReference type="Proteomes" id="UP000031532"/>
    </source>
</evidence>
<sequence>MLEGLEVINWHALEHAYGMADDVPDLLRSLASADAPFRQDALSKLYSNIYHQGTVFEATVYAIPFLIELIQTEAVQDRDKILIYLAHLARGHSYLEEHQNLLFYSDELDNPEFQVQIQQETTWARHVNYAVCSGTNIYLSLLEHNNSKLRTAAPYILACCQQRASEIIPHFKRCLAQERSPQVKASLILSLGLLELPQLANIELFIQFLSSEESDLVRLSAAMTLVRLAKDKTPPEAIAIPIEIIENPISVRESYARLAWANSDVISDVCACLCYLGGAGNVVIPALINALNTVDGYSALSIVRTLLYLAFNGHKLADTIEQKNADLQISVIEAIASYDNVWQFNSNMAHLLGSFGLPQERNQLQAFL</sequence>
<gene>
    <name evidence="5" type="ORF">QH73_0003550</name>
</gene>
<dbReference type="InterPro" id="IPR016024">
    <property type="entry name" value="ARM-type_fold"/>
</dbReference>
<dbReference type="GO" id="GO:0030089">
    <property type="term" value="C:phycobilisome"/>
    <property type="evidence" value="ECO:0007669"/>
    <property type="project" value="UniProtKB-KW"/>
</dbReference>
<evidence type="ECO:0000256" key="4">
    <source>
        <dbReference type="ARBA" id="ARBA00023239"/>
    </source>
</evidence>
<keyword evidence="4" id="KW-0456">Lyase</keyword>
<dbReference type="SUPFAM" id="SSF48371">
    <property type="entry name" value="ARM repeat"/>
    <property type="match status" value="1"/>
</dbReference>
<accession>A0A9X5E4A6</accession>
<dbReference type="EMBL" id="JTJC03000001">
    <property type="protein sequence ID" value="NHC33747.1"/>
    <property type="molecule type" value="Genomic_DNA"/>
</dbReference>
<protein>
    <recommendedName>
        <fullName evidence="7">PBS lyase</fullName>
    </recommendedName>
</protein>
<name>A0A9X5E4A6_9CYAN</name>
<comment type="caution">
    <text evidence="5">The sequence shown here is derived from an EMBL/GenBank/DDBJ whole genome shotgun (WGS) entry which is preliminary data.</text>
</comment>
<keyword evidence="2" id="KW-0042">Antenna complex</keyword>
<keyword evidence="6" id="KW-1185">Reference proteome</keyword>
<keyword evidence="3" id="KW-0605">Phycobilisome</keyword>
<evidence type="ECO:0000256" key="1">
    <source>
        <dbReference type="ARBA" id="ARBA00009299"/>
    </source>
</evidence>
<dbReference type="AlphaFoldDB" id="A0A9X5E4A6"/>
<organism evidence="5 6">
    <name type="scientific">Scytonema millei VB511283</name>
    <dbReference type="NCBI Taxonomy" id="1245923"/>
    <lineage>
        <taxon>Bacteria</taxon>
        <taxon>Bacillati</taxon>
        <taxon>Cyanobacteriota</taxon>
        <taxon>Cyanophyceae</taxon>
        <taxon>Nostocales</taxon>
        <taxon>Scytonemataceae</taxon>
        <taxon>Scytonema</taxon>
    </lineage>
</organism>